<dbReference type="Pfam" id="PF00534">
    <property type="entry name" value="Glycos_transf_1"/>
    <property type="match status" value="2"/>
</dbReference>
<dbReference type="InterPro" id="IPR028098">
    <property type="entry name" value="Glyco_trans_4-like_N"/>
</dbReference>
<sequence>MKILIHAMMYPESARERRANTSLFLHEYAQRWVRSGHDVLVLHHKMAYPAWMEKLSRAVARAVPRFAYLREFLNGYGSDTDAQFERDGVRVVRRNLPRWIPRSLIGKRALRKRAQWVRGELGRRAFQPDLVIADFLCPGAQIALAGKERGGAPVALILHDTCMGYLRRRWTRKRAEALARNVDFLAFRSESAQAAFEKSHFVPARAVLMPSGVPEEMVKPLAAPREHVRNYLYVGRLIARKHLMETVEAFGRANCPHARLTIVGEGPERETLAQAIARQPNAGAIQMLGQLPREAVFCAMEAADAFVMISEKETFGMVYVEAMSRGAIPIASRGEGADGLIRDGENGFLLPPGNGEALEKLFLRLESQDVETVRALSQNAWRSVEALRADGLAQRVLESFRAPAMPRSVVFFTRGYPTPGAPSHQVFVGRLAHAMADCGADVRVIYPVARHRRRAEQAPRRFVERTEQGCRVEVFCPSRTNLLWYPLTAWRFERVALREMRRLGLRPDAIYAHFAVPPGTAAARAGKKLGIPAFFAYGESTPKLLERYGARRAARTLDGVCGVVAVSTDAAHMVEKYGLAQPERVRVFPNGVDVKRFHPMDRAACREAWGIPQDAFVLAFVGAFTARKGAARASEAIARAGGAFGIFAGKGEEAPSGAHILFAGAVEPARVAEFLNAADAFLLPTRNEGCCNALVEAMACGLPLITSDRDFNRDIAGADNAILIEPDDVDAIARAICTLRDDLGRRRALGARSLERAKSLTISARAEAILAFMRERAES</sequence>
<gene>
    <name evidence="3" type="ORF">IAA84_05545</name>
</gene>
<dbReference type="Proteomes" id="UP000824140">
    <property type="component" value="Unassembled WGS sequence"/>
</dbReference>
<evidence type="ECO:0000259" key="1">
    <source>
        <dbReference type="Pfam" id="PF00534"/>
    </source>
</evidence>
<reference evidence="3" key="1">
    <citation type="submission" date="2020-10" db="EMBL/GenBank/DDBJ databases">
        <authorList>
            <person name="Gilroy R."/>
        </authorList>
    </citation>
    <scope>NUCLEOTIDE SEQUENCE</scope>
    <source>
        <strain evidence="3">13766</strain>
    </source>
</reference>
<evidence type="ECO:0000313" key="4">
    <source>
        <dbReference type="Proteomes" id="UP000824140"/>
    </source>
</evidence>
<proteinExistence type="predicted"/>
<reference evidence="3" key="2">
    <citation type="journal article" date="2021" name="PeerJ">
        <title>Extensive microbial diversity within the chicken gut microbiome revealed by metagenomics and culture.</title>
        <authorList>
            <person name="Gilroy R."/>
            <person name="Ravi A."/>
            <person name="Getino M."/>
            <person name="Pursley I."/>
            <person name="Horton D.L."/>
            <person name="Alikhan N.F."/>
            <person name="Baker D."/>
            <person name="Gharbi K."/>
            <person name="Hall N."/>
            <person name="Watson M."/>
            <person name="Adriaenssens E.M."/>
            <person name="Foster-Nyarko E."/>
            <person name="Jarju S."/>
            <person name="Secka A."/>
            <person name="Antonio M."/>
            <person name="Oren A."/>
            <person name="Chaudhuri R.R."/>
            <person name="La Ragione R."/>
            <person name="Hildebrand F."/>
            <person name="Pallen M.J."/>
        </authorList>
    </citation>
    <scope>NUCLEOTIDE SEQUENCE</scope>
    <source>
        <strain evidence="3">13766</strain>
    </source>
</reference>
<protein>
    <submittedName>
        <fullName evidence="3">Glycosyltransferase</fullName>
    </submittedName>
</protein>
<evidence type="ECO:0000259" key="2">
    <source>
        <dbReference type="Pfam" id="PF13439"/>
    </source>
</evidence>
<dbReference type="AlphaFoldDB" id="A0A9D1FZG9"/>
<organism evidence="3 4">
    <name type="scientific">Candidatus Alectryocaccomicrobium excrementavium</name>
    <dbReference type="NCBI Taxonomy" id="2840668"/>
    <lineage>
        <taxon>Bacteria</taxon>
        <taxon>Bacillati</taxon>
        <taxon>Bacillota</taxon>
        <taxon>Clostridia</taxon>
        <taxon>Candidatus Alectryocaccomicrobium</taxon>
    </lineage>
</organism>
<feature type="domain" description="Glycosyltransferase subfamily 4-like N-terminal" evidence="2">
    <location>
        <begin position="426"/>
        <end position="596"/>
    </location>
</feature>
<feature type="domain" description="Glycosyl transferase family 1" evidence="1">
    <location>
        <begin position="231"/>
        <end position="380"/>
    </location>
</feature>
<evidence type="ECO:0000313" key="3">
    <source>
        <dbReference type="EMBL" id="HIS92466.1"/>
    </source>
</evidence>
<dbReference type="EMBL" id="DVJN01000109">
    <property type="protein sequence ID" value="HIS92466.1"/>
    <property type="molecule type" value="Genomic_DNA"/>
</dbReference>
<feature type="domain" description="Glycosyltransferase subfamily 4-like N-terminal" evidence="2">
    <location>
        <begin position="25"/>
        <end position="214"/>
    </location>
</feature>
<feature type="domain" description="Glycosyl transferase family 1" evidence="1">
    <location>
        <begin position="604"/>
        <end position="751"/>
    </location>
</feature>
<dbReference type="InterPro" id="IPR001296">
    <property type="entry name" value="Glyco_trans_1"/>
</dbReference>
<comment type="caution">
    <text evidence="3">The sequence shown here is derived from an EMBL/GenBank/DDBJ whole genome shotgun (WGS) entry which is preliminary data.</text>
</comment>
<dbReference type="GO" id="GO:0016757">
    <property type="term" value="F:glycosyltransferase activity"/>
    <property type="evidence" value="ECO:0007669"/>
    <property type="project" value="InterPro"/>
</dbReference>
<dbReference type="InterPro" id="IPR050194">
    <property type="entry name" value="Glycosyltransferase_grp1"/>
</dbReference>
<dbReference type="Pfam" id="PF13439">
    <property type="entry name" value="Glyco_transf_4"/>
    <property type="match status" value="2"/>
</dbReference>
<dbReference type="PANTHER" id="PTHR45947">
    <property type="entry name" value="SULFOQUINOVOSYL TRANSFERASE SQD2"/>
    <property type="match status" value="1"/>
</dbReference>
<dbReference type="SUPFAM" id="SSF53756">
    <property type="entry name" value="UDP-Glycosyltransferase/glycogen phosphorylase"/>
    <property type="match status" value="2"/>
</dbReference>
<dbReference type="Gene3D" id="3.40.50.2000">
    <property type="entry name" value="Glycogen Phosphorylase B"/>
    <property type="match status" value="4"/>
</dbReference>
<name>A0A9D1FZG9_9FIRM</name>
<dbReference type="PANTHER" id="PTHR45947:SF13">
    <property type="entry name" value="TRANSFERASE"/>
    <property type="match status" value="1"/>
</dbReference>
<accession>A0A9D1FZG9</accession>